<dbReference type="AlphaFoldDB" id="A0A139AST1"/>
<accession>A0A139AST1</accession>
<organism evidence="1 2">
    <name type="scientific">Gonapodya prolifera (strain JEL478)</name>
    <name type="common">Monoblepharis prolifera</name>
    <dbReference type="NCBI Taxonomy" id="1344416"/>
    <lineage>
        <taxon>Eukaryota</taxon>
        <taxon>Fungi</taxon>
        <taxon>Fungi incertae sedis</taxon>
        <taxon>Chytridiomycota</taxon>
        <taxon>Chytridiomycota incertae sedis</taxon>
        <taxon>Monoblepharidomycetes</taxon>
        <taxon>Monoblepharidales</taxon>
        <taxon>Gonapodyaceae</taxon>
        <taxon>Gonapodya</taxon>
    </lineage>
</organism>
<reference evidence="1 2" key="1">
    <citation type="journal article" date="2015" name="Genome Biol. Evol.">
        <title>Phylogenomic analyses indicate that early fungi evolved digesting cell walls of algal ancestors of land plants.</title>
        <authorList>
            <person name="Chang Y."/>
            <person name="Wang S."/>
            <person name="Sekimoto S."/>
            <person name="Aerts A.L."/>
            <person name="Choi C."/>
            <person name="Clum A."/>
            <person name="LaButti K.M."/>
            <person name="Lindquist E.A."/>
            <person name="Yee Ngan C."/>
            <person name="Ohm R.A."/>
            <person name="Salamov A.A."/>
            <person name="Grigoriev I.V."/>
            <person name="Spatafora J.W."/>
            <person name="Berbee M.L."/>
        </authorList>
    </citation>
    <scope>NUCLEOTIDE SEQUENCE [LARGE SCALE GENOMIC DNA]</scope>
    <source>
        <strain evidence="1 2">JEL478</strain>
    </source>
</reference>
<sequence>MHAGLITKIALSLRATRWGFLAFALIVFGPAQARAVDSINGRLCFRSVSRSWVVPADVMSILTYPHLLKRAVAADCTSYNAFIQACAPVQGPKCSVVYPKCICPADEKAAGAMCTSSSPLAPEFIQAAVKGFDDFCTALSASPVNANLIELYDEAERAVSNDVFFLCARREI</sequence>
<dbReference type="Proteomes" id="UP000070544">
    <property type="component" value="Unassembled WGS sequence"/>
</dbReference>
<evidence type="ECO:0000313" key="1">
    <source>
        <dbReference type="EMBL" id="KXS19555.1"/>
    </source>
</evidence>
<keyword evidence="2" id="KW-1185">Reference proteome</keyword>
<gene>
    <name evidence="1" type="ORF">M427DRAFT_41883</name>
</gene>
<evidence type="ECO:0000313" key="2">
    <source>
        <dbReference type="Proteomes" id="UP000070544"/>
    </source>
</evidence>
<name>A0A139AST1_GONPJ</name>
<proteinExistence type="predicted"/>
<dbReference type="EMBL" id="KQ965738">
    <property type="protein sequence ID" value="KXS19555.1"/>
    <property type="molecule type" value="Genomic_DNA"/>
</dbReference>
<protein>
    <submittedName>
        <fullName evidence="1">Uncharacterized protein</fullName>
    </submittedName>
</protein>